<evidence type="ECO:0000313" key="4">
    <source>
        <dbReference type="RefSeq" id="XP_040588956.1"/>
    </source>
</evidence>
<dbReference type="RefSeq" id="XP_040588956.1">
    <property type="nucleotide sequence ID" value="XM_040733022.1"/>
</dbReference>
<keyword evidence="2" id="KW-1185">Reference proteome</keyword>
<evidence type="ECO:0000313" key="3">
    <source>
        <dbReference type="RefSeq" id="XP_040588951.1"/>
    </source>
</evidence>
<accession>A0ABM2WIL2</accession>
<sequence length="97" mass="11158">MKICFPVNAKSAMRLQILLLPVSLHGMVVFLFVLGSFKIRDGMDEIDQCWVHPPKRFCGKRCTRVYECVTPNHTCCWTYCGNICLDNGEPFKTLMKL</sequence>
<protein>
    <submittedName>
        <fullName evidence="3 4">Protein WFDC9-like</fullName>
    </submittedName>
</protein>
<organism evidence="2 4">
    <name type="scientific">Mesocricetus auratus</name>
    <name type="common">Golden hamster</name>
    <dbReference type="NCBI Taxonomy" id="10036"/>
    <lineage>
        <taxon>Eukaryota</taxon>
        <taxon>Metazoa</taxon>
        <taxon>Chordata</taxon>
        <taxon>Craniata</taxon>
        <taxon>Vertebrata</taxon>
        <taxon>Euteleostomi</taxon>
        <taxon>Mammalia</taxon>
        <taxon>Eutheria</taxon>
        <taxon>Euarchontoglires</taxon>
        <taxon>Glires</taxon>
        <taxon>Rodentia</taxon>
        <taxon>Myomorpha</taxon>
        <taxon>Muroidea</taxon>
        <taxon>Cricetidae</taxon>
        <taxon>Cricetinae</taxon>
        <taxon>Mesocricetus</taxon>
    </lineage>
</organism>
<proteinExistence type="predicted"/>
<reference evidence="3 4" key="1">
    <citation type="submission" date="2025-05" db="UniProtKB">
        <authorList>
            <consortium name="RefSeq"/>
        </authorList>
    </citation>
    <scope>IDENTIFICATION</scope>
    <source>
        <tissue evidence="3 4">Liver</tissue>
    </source>
</reference>
<keyword evidence="1" id="KW-0812">Transmembrane</keyword>
<gene>
    <name evidence="4" type="primary">LOC121134537</name>
    <name evidence="3" type="synonym">LOC121134534</name>
</gene>
<dbReference type="RefSeq" id="XP_040588951.1">
    <property type="nucleotide sequence ID" value="XM_040733017.1"/>
</dbReference>
<dbReference type="Proteomes" id="UP000886700">
    <property type="component" value="Unplaced"/>
</dbReference>
<evidence type="ECO:0000256" key="1">
    <source>
        <dbReference type="SAM" id="Phobius"/>
    </source>
</evidence>
<evidence type="ECO:0000313" key="2">
    <source>
        <dbReference type="Proteomes" id="UP000886700"/>
    </source>
</evidence>
<keyword evidence="1" id="KW-1133">Transmembrane helix</keyword>
<keyword evidence="1" id="KW-0472">Membrane</keyword>
<name>A0ABM2WIL2_MESAU</name>
<dbReference type="GeneID" id="121134537"/>
<feature type="transmembrane region" description="Helical" evidence="1">
    <location>
        <begin position="15"/>
        <end position="34"/>
    </location>
</feature>